<protein>
    <submittedName>
        <fullName evidence="1">Uncharacterized protein</fullName>
    </submittedName>
</protein>
<sequence>MFHEPLPYSFFYRANGYAQCPSHIAVAAARSSLYFSGLRQDGAWPNFRASLLPLLTNPYSSRSSAVT</sequence>
<name>A0ABN8X840_9GAMM</name>
<dbReference type="EMBL" id="OX458333">
    <property type="protein sequence ID" value="CAI8889108.1"/>
    <property type="molecule type" value="Genomic_DNA"/>
</dbReference>
<organism evidence="1 2">
    <name type="scientific">Methylocaldum szegediense</name>
    <dbReference type="NCBI Taxonomy" id="73780"/>
    <lineage>
        <taxon>Bacteria</taxon>
        <taxon>Pseudomonadati</taxon>
        <taxon>Pseudomonadota</taxon>
        <taxon>Gammaproteobacteria</taxon>
        <taxon>Methylococcales</taxon>
        <taxon>Methylococcaceae</taxon>
        <taxon>Methylocaldum</taxon>
    </lineage>
</organism>
<reference evidence="1 2" key="1">
    <citation type="submission" date="2023-03" db="EMBL/GenBank/DDBJ databases">
        <authorList>
            <person name="Pearce D."/>
        </authorList>
    </citation>
    <scope>NUCLEOTIDE SEQUENCE [LARGE SCALE GENOMIC DNA]</scope>
    <source>
        <strain evidence="1">Msz</strain>
    </source>
</reference>
<gene>
    <name evidence="1" type="ORF">MSZNOR_3206</name>
</gene>
<dbReference type="Proteomes" id="UP001162030">
    <property type="component" value="Chromosome"/>
</dbReference>
<accession>A0ABN8X840</accession>
<evidence type="ECO:0000313" key="2">
    <source>
        <dbReference type="Proteomes" id="UP001162030"/>
    </source>
</evidence>
<evidence type="ECO:0000313" key="1">
    <source>
        <dbReference type="EMBL" id="CAI8889108.1"/>
    </source>
</evidence>
<keyword evidence="2" id="KW-1185">Reference proteome</keyword>
<proteinExistence type="predicted"/>